<dbReference type="HOGENOM" id="CLU_2843793_0_0_7"/>
<dbReference type="AlphaFoldDB" id="Q17X20"/>
<sequence length="65" mass="7438">MVDYLTEMHDNCQKALNDSVGSLKIGFKEKLYDKVFSQLCEIVPNKEKIDEVAFKKKRACCLGSH</sequence>
<evidence type="ECO:0000313" key="1">
    <source>
        <dbReference type="EMBL" id="CAJ99806.1"/>
    </source>
</evidence>
<dbReference type="STRING" id="382638.Hac_1042"/>
<reference evidence="1 2" key="1">
    <citation type="journal article" date="2006" name="PLoS Genet.">
        <title>Who ate whom? Adaptive Helicobacter genomic changes that accompanied a host jump from early humans to large felines.</title>
        <authorList>
            <person name="Eppinger M."/>
            <person name="Baar C."/>
            <person name="Linz B."/>
            <person name="Raddatz G."/>
            <person name="Lanz C."/>
            <person name="Keller H."/>
            <person name="Morelli G."/>
            <person name="Gressmann H."/>
            <person name="Achtman M."/>
            <person name="Schuster S.C."/>
        </authorList>
    </citation>
    <scope>NUCLEOTIDE SEQUENCE [LARGE SCALE GENOMIC DNA]</scope>
    <source>
        <strain evidence="1 2">Sheeba</strain>
    </source>
</reference>
<dbReference type="KEGG" id="hac:Hac_1042"/>
<accession>Q17X20</accession>
<dbReference type="Proteomes" id="UP000000775">
    <property type="component" value="Chromosome"/>
</dbReference>
<name>Q17X20_HELAH</name>
<gene>
    <name evidence="1" type="primary">fragment 2</name>
    <name evidence="1" type="ordered locus">Hac_1042</name>
</gene>
<dbReference type="EMBL" id="AM260522">
    <property type="protein sequence ID" value="CAJ99806.1"/>
    <property type="molecule type" value="Genomic_DNA"/>
</dbReference>
<evidence type="ECO:0000313" key="2">
    <source>
        <dbReference type="Proteomes" id="UP000000775"/>
    </source>
</evidence>
<organism evidence="1 2">
    <name type="scientific">Helicobacter acinonychis (strain Sheeba)</name>
    <dbReference type="NCBI Taxonomy" id="382638"/>
    <lineage>
        <taxon>Bacteria</taxon>
        <taxon>Pseudomonadati</taxon>
        <taxon>Campylobacterota</taxon>
        <taxon>Epsilonproteobacteria</taxon>
        <taxon>Campylobacterales</taxon>
        <taxon>Helicobacteraceae</taxon>
        <taxon>Helicobacter</taxon>
    </lineage>
</organism>
<proteinExistence type="predicted"/>
<keyword evidence="2" id="KW-1185">Reference proteome</keyword>
<protein>
    <submittedName>
        <fullName evidence="1">Uncharacterized protein</fullName>
    </submittedName>
</protein>